<dbReference type="EMBL" id="FWFW01000014">
    <property type="protein sequence ID" value="SLN64542.1"/>
    <property type="molecule type" value="Genomic_DNA"/>
</dbReference>
<dbReference type="RefSeq" id="WP_085850467.1">
    <property type="nucleotide sequence ID" value="NZ_FNZV01000015.1"/>
</dbReference>
<keyword evidence="2" id="KW-1185">Reference proteome</keyword>
<name>A0A1Y5THP4_9RHOB</name>
<evidence type="ECO:0008006" key="3">
    <source>
        <dbReference type="Google" id="ProtNLM"/>
    </source>
</evidence>
<evidence type="ECO:0000313" key="1">
    <source>
        <dbReference type="EMBL" id="SLN64542.1"/>
    </source>
</evidence>
<evidence type="ECO:0000313" key="2">
    <source>
        <dbReference type="Proteomes" id="UP000193307"/>
    </source>
</evidence>
<dbReference type="STRING" id="658057.SAMN04488032_11588"/>
<dbReference type="Proteomes" id="UP000193307">
    <property type="component" value="Unassembled WGS sequence"/>
</dbReference>
<gene>
    <name evidence="1" type="ORF">PAM7971_03375</name>
</gene>
<accession>A0A1Y5THP4</accession>
<sequence length="547" mass="58415">MTAVSGRSAVSSAKCAFHQRTKRAGTQALAALFVMGSITYSAAQDISPDKPLSAINWLTQSLDAPRSAPMRTQPSAPVSLRNDISQNALPENVTTRPIDAPQVDAVGLLSAAQTGLPRDLWGASKTLDLGRRLTSISNQTNLLPASRRLLNTLILAELDPPLGARQDGRLFLARVDALLSQGLIEEADALMERAGSSAPDIFRRAFDAKLLMGTENEACAQLKTTRGLSPALPTRIFCLARDGDWSAAALTLETSTALQLISPEDSALLARFLDPELFEGEPPLPAPSQPTPLTFRMMEAIGEPISTNALPLAFAQSDLRQTAGWKTRARAAERLARVGALTPNRWLGIWSEHLPAASGGIWDRIEALQHFETALKTGDPGAISKSLGRVWSEMGESGLQIAFSDLFAQKLADAPLTGATSNTAFEVALLSPDYEIIAGAWDTDLTPDNVFLKSIALGEVPAQRPNTAQKRAIVDGFRASGIPVRLSGLVQGNRLGEAILRAIELLEGGATGDLDELTDAIAFFRAVGLEATARRAALEILVLERRG</sequence>
<organism evidence="1 2">
    <name type="scientific">Pacificibacter marinus</name>
    <dbReference type="NCBI Taxonomy" id="658057"/>
    <lineage>
        <taxon>Bacteria</taxon>
        <taxon>Pseudomonadati</taxon>
        <taxon>Pseudomonadota</taxon>
        <taxon>Alphaproteobacteria</taxon>
        <taxon>Rhodobacterales</taxon>
        <taxon>Roseobacteraceae</taxon>
        <taxon>Pacificibacter</taxon>
    </lineage>
</organism>
<dbReference type="AlphaFoldDB" id="A0A1Y5THP4"/>
<protein>
    <recommendedName>
        <fullName evidence="3">Antifreeze glycopeptide polyprotein</fullName>
    </recommendedName>
</protein>
<reference evidence="1 2" key="1">
    <citation type="submission" date="2017-03" db="EMBL/GenBank/DDBJ databases">
        <authorList>
            <person name="Afonso C.L."/>
            <person name="Miller P.J."/>
            <person name="Scott M.A."/>
            <person name="Spackman E."/>
            <person name="Goraichik I."/>
            <person name="Dimitrov K.M."/>
            <person name="Suarez D.L."/>
            <person name="Swayne D.E."/>
        </authorList>
    </citation>
    <scope>NUCLEOTIDE SEQUENCE [LARGE SCALE GENOMIC DNA]</scope>
    <source>
        <strain evidence="1 2">CECT 7971</strain>
    </source>
</reference>
<proteinExistence type="predicted"/>
<dbReference type="OrthoDB" id="7929427at2"/>